<proteinExistence type="predicted"/>
<dbReference type="RefSeq" id="WP_128384688.1">
    <property type="nucleotide sequence ID" value="NZ_CP035033.1"/>
</dbReference>
<keyword evidence="14" id="KW-1185">Reference proteome</keyword>
<keyword evidence="10" id="KW-0129">CBS domain</keyword>
<feature type="transmembrane region" description="Helical" evidence="11">
    <location>
        <begin position="376"/>
        <end position="402"/>
    </location>
</feature>
<keyword evidence="7" id="KW-0869">Chloride channel</keyword>
<feature type="domain" description="CBS" evidence="12">
    <location>
        <begin position="505"/>
        <end position="567"/>
    </location>
</feature>
<dbReference type="InterPro" id="IPR000644">
    <property type="entry name" value="CBS_dom"/>
</dbReference>
<dbReference type="Gene3D" id="1.10.3080.10">
    <property type="entry name" value="Clc chloride channel"/>
    <property type="match status" value="1"/>
</dbReference>
<feature type="transmembrane region" description="Helical" evidence="11">
    <location>
        <begin position="158"/>
        <end position="184"/>
    </location>
</feature>
<evidence type="ECO:0000256" key="9">
    <source>
        <dbReference type="ARBA" id="ARBA00023303"/>
    </source>
</evidence>
<feature type="transmembrane region" description="Helical" evidence="11">
    <location>
        <begin position="196"/>
        <end position="214"/>
    </location>
</feature>
<keyword evidence="6 11" id="KW-0472">Membrane</keyword>
<dbReference type="SUPFAM" id="SSF81340">
    <property type="entry name" value="Clc chloride channel"/>
    <property type="match status" value="1"/>
</dbReference>
<dbReference type="AlphaFoldDB" id="A0A410H2S7"/>
<evidence type="ECO:0000256" key="4">
    <source>
        <dbReference type="ARBA" id="ARBA00022989"/>
    </source>
</evidence>
<evidence type="ECO:0000256" key="3">
    <source>
        <dbReference type="ARBA" id="ARBA00022692"/>
    </source>
</evidence>
<dbReference type="InterPro" id="IPR014743">
    <property type="entry name" value="Cl-channel_core"/>
</dbReference>
<keyword evidence="5" id="KW-0406">Ion transport</keyword>
<evidence type="ECO:0000313" key="13">
    <source>
        <dbReference type="EMBL" id="QAB15110.1"/>
    </source>
</evidence>
<dbReference type="EMBL" id="CP035033">
    <property type="protein sequence ID" value="QAB15110.1"/>
    <property type="molecule type" value="Genomic_DNA"/>
</dbReference>
<gene>
    <name evidence="13" type="ORF">EPV75_05215</name>
</gene>
<comment type="subcellular location">
    <subcellularLocation>
        <location evidence="1">Membrane</location>
        <topology evidence="1">Multi-pass membrane protein</topology>
    </subcellularLocation>
</comment>
<evidence type="ECO:0000313" key="14">
    <source>
        <dbReference type="Proteomes" id="UP000285478"/>
    </source>
</evidence>
<keyword evidence="8" id="KW-0868">Chloride</keyword>
<keyword evidence="3 11" id="KW-0812">Transmembrane</keyword>
<feature type="transmembrane region" description="Helical" evidence="11">
    <location>
        <begin position="345"/>
        <end position="364"/>
    </location>
</feature>
<dbReference type="PROSITE" id="PS51371">
    <property type="entry name" value="CBS"/>
    <property type="match status" value="1"/>
</dbReference>
<evidence type="ECO:0000256" key="8">
    <source>
        <dbReference type="ARBA" id="ARBA00023214"/>
    </source>
</evidence>
<dbReference type="GO" id="GO:0005254">
    <property type="term" value="F:chloride channel activity"/>
    <property type="evidence" value="ECO:0007669"/>
    <property type="project" value="UniProtKB-KW"/>
</dbReference>
<evidence type="ECO:0000259" key="12">
    <source>
        <dbReference type="PROSITE" id="PS51371"/>
    </source>
</evidence>
<keyword evidence="9" id="KW-0407">Ion channel</keyword>
<name>A0A410H2S7_9GAMM</name>
<feature type="transmembrane region" description="Helical" evidence="11">
    <location>
        <begin position="280"/>
        <end position="300"/>
    </location>
</feature>
<keyword evidence="4 11" id="KW-1133">Transmembrane helix</keyword>
<evidence type="ECO:0000256" key="5">
    <source>
        <dbReference type="ARBA" id="ARBA00023065"/>
    </source>
</evidence>
<feature type="transmembrane region" description="Helical" evidence="11">
    <location>
        <begin position="12"/>
        <end position="42"/>
    </location>
</feature>
<dbReference type="InterPro" id="IPR050368">
    <property type="entry name" value="ClC-type_chloride_channel"/>
</dbReference>
<dbReference type="GO" id="GO:0034707">
    <property type="term" value="C:chloride channel complex"/>
    <property type="evidence" value="ECO:0007669"/>
    <property type="project" value="UniProtKB-KW"/>
</dbReference>
<dbReference type="KEGG" id="htr:EPV75_05215"/>
<evidence type="ECO:0000256" key="1">
    <source>
        <dbReference type="ARBA" id="ARBA00004141"/>
    </source>
</evidence>
<feature type="transmembrane region" description="Helical" evidence="11">
    <location>
        <begin position="320"/>
        <end position="339"/>
    </location>
</feature>
<protein>
    <submittedName>
        <fullName evidence="13">Chloride channel protein</fullName>
    </submittedName>
</protein>
<dbReference type="CDD" id="cd00400">
    <property type="entry name" value="Voltage_gated_ClC"/>
    <property type="match status" value="1"/>
</dbReference>
<evidence type="ECO:0000256" key="10">
    <source>
        <dbReference type="PROSITE-ProRule" id="PRU00703"/>
    </source>
</evidence>
<evidence type="ECO:0000256" key="2">
    <source>
        <dbReference type="ARBA" id="ARBA00022448"/>
    </source>
</evidence>
<evidence type="ECO:0000256" key="11">
    <source>
        <dbReference type="SAM" id="Phobius"/>
    </source>
</evidence>
<keyword evidence="2" id="KW-0813">Transport</keyword>
<dbReference type="SUPFAM" id="SSF54631">
    <property type="entry name" value="CBS-domain pair"/>
    <property type="match status" value="1"/>
</dbReference>
<dbReference type="Proteomes" id="UP000285478">
    <property type="component" value="Chromosome"/>
</dbReference>
<dbReference type="PANTHER" id="PTHR43427:SF6">
    <property type="entry name" value="CHLORIDE CHANNEL PROTEIN CLC-E"/>
    <property type="match status" value="1"/>
</dbReference>
<reference evidence="13 14" key="1">
    <citation type="journal article" date="2018" name="Environ. Microbiol.">
        <title>Genomes of ubiquitous marine and hypersaline Hydrogenovibrio, Thiomicrorhabdus and Thiomicrospira spp. encode a diversity of mechanisms to sustain chemolithoautotrophy in heterogeneous environments.</title>
        <authorList>
            <person name="Scott K.M."/>
            <person name="Williams J."/>
            <person name="Porter C.M.B."/>
            <person name="Russel S."/>
            <person name="Harmer T.L."/>
            <person name="Paul J.H."/>
            <person name="Antonen K.M."/>
            <person name="Bridges M.K."/>
            <person name="Camper G.J."/>
            <person name="Campla C.K."/>
            <person name="Casella L.G."/>
            <person name="Chase E."/>
            <person name="Conrad J.W."/>
            <person name="Cruz M.C."/>
            <person name="Dunlap D.S."/>
            <person name="Duran L."/>
            <person name="Fahsbender E.M."/>
            <person name="Goldsmith D.B."/>
            <person name="Keeley R.F."/>
            <person name="Kondoff M.R."/>
            <person name="Kussy B.I."/>
            <person name="Lane M.K."/>
            <person name="Lawler S."/>
            <person name="Leigh B.A."/>
            <person name="Lewis C."/>
            <person name="Lostal L.M."/>
            <person name="Marking D."/>
            <person name="Mancera P.A."/>
            <person name="McClenthan E.C."/>
            <person name="McIntyre E.A."/>
            <person name="Mine J.A."/>
            <person name="Modi S."/>
            <person name="Moore B.D."/>
            <person name="Morgan W.A."/>
            <person name="Nelson K.M."/>
            <person name="Nguyen K.N."/>
            <person name="Ogburn N."/>
            <person name="Parrino D.G."/>
            <person name="Pedapudi A.D."/>
            <person name="Pelham R.P."/>
            <person name="Preece A.M."/>
            <person name="Rampersad E.A."/>
            <person name="Richardson J.C."/>
            <person name="Rodgers C.M."/>
            <person name="Schaffer B.L."/>
            <person name="Sheridan N.E."/>
            <person name="Solone M.R."/>
            <person name="Staley Z.R."/>
            <person name="Tabuchi M."/>
            <person name="Waide R.J."/>
            <person name="Wanjugi P.W."/>
            <person name="Young S."/>
            <person name="Clum A."/>
            <person name="Daum C."/>
            <person name="Huntemann M."/>
            <person name="Ivanova N."/>
            <person name="Kyrpides N."/>
            <person name="Mikhailova N."/>
            <person name="Palaniappan K."/>
            <person name="Pillay M."/>
            <person name="Reddy T.B.K."/>
            <person name="Shapiro N."/>
            <person name="Stamatis D."/>
            <person name="Varghese N."/>
            <person name="Woyke T."/>
            <person name="Boden R."/>
            <person name="Freyermuth S.K."/>
            <person name="Kerfeld C.A."/>
        </authorList>
    </citation>
    <scope>NUCLEOTIDE SEQUENCE [LARGE SCALE GENOMIC DNA]</scope>
    <source>
        <strain evidence="13 14">JR-2</strain>
    </source>
</reference>
<evidence type="ECO:0000256" key="7">
    <source>
        <dbReference type="ARBA" id="ARBA00023173"/>
    </source>
</evidence>
<dbReference type="PANTHER" id="PTHR43427">
    <property type="entry name" value="CHLORIDE CHANNEL PROTEIN CLC-E"/>
    <property type="match status" value="1"/>
</dbReference>
<accession>A0A410H2S7</accession>
<sequence length="569" mass="60615">MKPDEHSQSLLTLSLLAILIGIMGGIASWGFRMLIGLIHNFLFLGEFSPYYDANVHTAASPWGVWIILAPMLGALVVAWLVKNFAPEAKGHGVPEVIYSIHYEGGKIRPVVAIVKSLASSISIGSGGSVGREGPIIQIGAAFASAVAQWVTLPVHQRVTLVAAGAAAGIAATFNAPLGGIVFAVELLLVSISATTLLPVALAVVVATHTGRFLLGMTPAFDIPALQMPTFEQVPFGELMIFIPFGLLMGVVSAFFVRGIYWAEDRFDSMPGNYYTRHVTGMFFVGVIFYLFQHFSGHYYVQGVGYATITDLLNGTLGNPWFLLLLFAAKMLATFLTLGSGASGGVFSPAFFLGGTLGAAIGQFAQMLFPELSIEPAAFALAGMVAMVGSATGAVITATVMTFEMTRDYNAILPIILSAVTAYAVRKRLSPESIYTLKLIRRGQPVPEGLQAAIDVARQVRDVMTPQFRVVSDGDTAQASPQIGLQFQGNRIQGVIPPQVTLPTDASPQPYVVVSPNEGLVEAMHRMNLAEVDYALVSDSAEPYSVESIIGILSADDIARASRKTADLLR</sequence>
<feature type="transmembrane region" description="Helical" evidence="11">
    <location>
        <begin position="235"/>
        <end position="260"/>
    </location>
</feature>
<feature type="transmembrane region" description="Helical" evidence="11">
    <location>
        <begin position="62"/>
        <end position="81"/>
    </location>
</feature>
<organism evidence="13 14">
    <name type="scientific">Hydrogenovibrio thermophilus</name>
    <dbReference type="NCBI Taxonomy" id="265883"/>
    <lineage>
        <taxon>Bacteria</taxon>
        <taxon>Pseudomonadati</taxon>
        <taxon>Pseudomonadota</taxon>
        <taxon>Gammaproteobacteria</taxon>
        <taxon>Thiotrichales</taxon>
        <taxon>Piscirickettsiaceae</taxon>
        <taxon>Hydrogenovibrio</taxon>
    </lineage>
</organism>
<dbReference type="InterPro" id="IPR001807">
    <property type="entry name" value="ClC"/>
</dbReference>
<evidence type="ECO:0000256" key="6">
    <source>
        <dbReference type="ARBA" id="ARBA00023136"/>
    </source>
</evidence>
<dbReference type="PRINTS" id="PR00762">
    <property type="entry name" value="CLCHANNEL"/>
</dbReference>
<dbReference type="InterPro" id="IPR046342">
    <property type="entry name" value="CBS_dom_sf"/>
</dbReference>
<dbReference type="Pfam" id="PF00654">
    <property type="entry name" value="Voltage_CLC"/>
    <property type="match status" value="1"/>
</dbReference>